<accession>A0A401HAH6</accession>
<keyword evidence="1" id="KW-0240">DNA-directed RNA polymerase</keyword>
<dbReference type="GO" id="GO:0000428">
    <property type="term" value="C:DNA-directed RNA polymerase complex"/>
    <property type="evidence" value="ECO:0007669"/>
    <property type="project" value="UniProtKB-KW"/>
</dbReference>
<proteinExistence type="predicted"/>
<dbReference type="InterPro" id="IPR010997">
    <property type="entry name" value="HRDC-like_sf"/>
</dbReference>
<dbReference type="PANTHER" id="PTHR39646:SF1">
    <property type="entry name" value="DNA-DIRECTED RNA POLYMERASE SUBUNIT RPO4"/>
    <property type="match status" value="1"/>
</dbReference>
<evidence type="ECO:0000313" key="1">
    <source>
        <dbReference type="EMBL" id="GBF09407.1"/>
    </source>
</evidence>
<sequence>MLVLERRILEYKAVPYQVAKKYMYERVREGDIISIQESTWEYFRKVVFWDDPEAASELVEEIVKQGVSREAAANIASICPKTEGELRSILEMDRSITSVHEMASKLYPIVSKYCKD</sequence>
<dbReference type="GO" id="GO:0000166">
    <property type="term" value="F:nucleotide binding"/>
    <property type="evidence" value="ECO:0007669"/>
    <property type="project" value="InterPro"/>
</dbReference>
<dbReference type="PIRSF" id="PIRSF005053">
    <property type="entry name" value="RNA_pol_F_arch"/>
    <property type="match status" value="1"/>
</dbReference>
<dbReference type="EMBL" id="BDMD01000063">
    <property type="protein sequence ID" value="GBF09407.1"/>
    <property type="molecule type" value="Genomic_DNA"/>
</dbReference>
<reference evidence="1 2" key="1">
    <citation type="submission" date="2017-02" db="EMBL/GenBank/DDBJ databases">
        <title>isolation and characterization of a novel temperate virus Aeropyrum globular virus 1 infecting hyperthermophilic archaeon Aeropyrum.</title>
        <authorList>
            <person name="Yumiya M."/>
            <person name="Yoshida T."/>
            <person name="Sako Y."/>
        </authorList>
    </citation>
    <scope>NUCLEOTIDE SEQUENCE [LARGE SCALE GENOMIC DNA]</scope>
    <source>
        <strain evidence="1 2">YK1-12-2013</strain>
    </source>
</reference>
<dbReference type="SUPFAM" id="SSF47819">
    <property type="entry name" value="HRDC-like"/>
    <property type="match status" value="1"/>
</dbReference>
<gene>
    <name evidence="1" type="ORF">apy_11320</name>
</gene>
<name>A0A401HAH6_AERPX</name>
<comment type="caution">
    <text evidence="1">The sequence shown here is derived from an EMBL/GenBank/DDBJ whole genome shotgun (WGS) entry which is preliminary data.</text>
</comment>
<protein>
    <submittedName>
        <fullName evidence="1">DNA-directed RNA polymerase subunit F</fullName>
    </submittedName>
</protein>
<dbReference type="PANTHER" id="PTHR39646">
    <property type="entry name" value="RNA POLYMERASE RPB4"/>
    <property type="match status" value="1"/>
</dbReference>
<dbReference type="InterPro" id="IPR010924">
    <property type="entry name" value="Rpo4"/>
</dbReference>
<dbReference type="Proteomes" id="UP000291213">
    <property type="component" value="Unassembled WGS sequence"/>
</dbReference>
<organism evidence="1 2">
    <name type="scientific">Aeropyrum pernix</name>
    <dbReference type="NCBI Taxonomy" id="56636"/>
    <lineage>
        <taxon>Archaea</taxon>
        <taxon>Thermoproteota</taxon>
        <taxon>Thermoprotei</taxon>
        <taxon>Desulfurococcales</taxon>
        <taxon>Desulfurococcaceae</taxon>
        <taxon>Aeropyrum</taxon>
    </lineage>
</organism>
<dbReference type="InterPro" id="IPR044876">
    <property type="entry name" value="HRDC_dom_sf"/>
</dbReference>
<evidence type="ECO:0000313" key="2">
    <source>
        <dbReference type="Proteomes" id="UP000291213"/>
    </source>
</evidence>
<dbReference type="AlphaFoldDB" id="A0A401HAH6"/>
<keyword evidence="1" id="KW-0804">Transcription</keyword>
<dbReference type="Gene3D" id="1.10.150.80">
    <property type="entry name" value="HRDC domain"/>
    <property type="match status" value="1"/>
</dbReference>